<reference evidence="3" key="2">
    <citation type="submission" date="2023-06" db="EMBL/GenBank/DDBJ databases">
        <title>Identification and characterization of horizontal gene transfer across gut microbiota members of farm animals based on homology search.</title>
        <authorList>
            <person name="Zeman M."/>
            <person name="Kubasova T."/>
            <person name="Jahodarova E."/>
            <person name="Nykrynova M."/>
            <person name="Rychlik I."/>
        </authorList>
    </citation>
    <scope>NUCLEOTIDE SEQUENCE [LARGE SCALE GENOMIC DNA]</scope>
    <source>
        <strain evidence="3">ET39</strain>
    </source>
</reference>
<dbReference type="CDD" id="cd03360">
    <property type="entry name" value="LbH_AT_putative"/>
    <property type="match status" value="1"/>
</dbReference>
<feature type="domain" description="PglD N-terminal" evidence="1">
    <location>
        <begin position="5"/>
        <end position="74"/>
    </location>
</feature>
<dbReference type="InterPro" id="IPR020019">
    <property type="entry name" value="AcTrfase_PglD-like"/>
</dbReference>
<evidence type="ECO:0000259" key="1">
    <source>
        <dbReference type="Pfam" id="PF17836"/>
    </source>
</evidence>
<dbReference type="PANTHER" id="PTHR43300:SF7">
    <property type="entry name" value="UDP-N-ACETYLBACILLOSAMINE N-ACETYLTRANSFERASE"/>
    <property type="match status" value="1"/>
</dbReference>
<dbReference type="Gene3D" id="3.40.50.20">
    <property type="match status" value="1"/>
</dbReference>
<comment type="caution">
    <text evidence="2">The sequence shown here is derived from an EMBL/GenBank/DDBJ whole genome shotgun (WGS) entry which is preliminary data.</text>
</comment>
<reference evidence="2 3" key="1">
    <citation type="submission" date="2023-06" db="EMBL/GenBank/DDBJ databases">
        <title>Identification and characterization of horizontal gene transfer across gut microbiota members of farm animals based on homology search.</title>
        <authorList>
            <person name="Schwarzerova J."/>
            <person name="Nykrynova M."/>
            <person name="Jureckova K."/>
            <person name="Cejkova D."/>
            <person name="Rychlik I."/>
        </authorList>
    </citation>
    <scope>NUCLEOTIDE SEQUENCE [LARGE SCALE GENOMIC DNA]</scope>
    <source>
        <strain evidence="2 3">ET39</strain>
    </source>
</reference>
<reference evidence="2 3" key="3">
    <citation type="submission" date="2023-06" db="EMBL/GenBank/DDBJ databases">
        <authorList>
            <person name="Zeman M."/>
            <person name="Kubasova T."/>
            <person name="Jahodarova E."/>
            <person name="Nykrynova M."/>
            <person name="Rychlik I."/>
        </authorList>
    </citation>
    <scope>NUCLEOTIDE SEQUENCE [LARGE SCALE GENOMIC DNA]</scope>
    <source>
        <strain evidence="2 3">ET39</strain>
    </source>
</reference>
<dbReference type="InterPro" id="IPR041561">
    <property type="entry name" value="PglD_N"/>
</dbReference>
<evidence type="ECO:0000313" key="3">
    <source>
        <dbReference type="Proteomes" id="UP001529340"/>
    </source>
</evidence>
<keyword evidence="3" id="KW-1185">Reference proteome</keyword>
<sequence length="202" mass="21558">MNKELIIIGAGGHGLVVADIAKQNGYQKIAFLDDNKEKEYDYPIIGSCSDIDRYKNIDVFVAIGNNSIRKHYLTSLSEKNFNIVSLVHPKSIIADDVVIGEGTVVMAGVIVNCKSKIGKGVILNTGCTVDHENVVGDYVHLSPGCHISGRVVIRNETWLGTGCIVINNIEICEGCTVGAGCVVISDLSQPGTYVGVPAKLIS</sequence>
<accession>A0ABT7UD69</accession>
<dbReference type="RefSeq" id="WP_289608014.1">
    <property type="nucleotide sequence ID" value="NZ_JAUDCG010000033.1"/>
</dbReference>
<dbReference type="SUPFAM" id="SSF51161">
    <property type="entry name" value="Trimeric LpxA-like enzymes"/>
    <property type="match status" value="1"/>
</dbReference>
<evidence type="ECO:0000313" key="2">
    <source>
        <dbReference type="EMBL" id="MDM8157571.1"/>
    </source>
</evidence>
<dbReference type="InterPro" id="IPR050179">
    <property type="entry name" value="Trans_hexapeptide_repeat"/>
</dbReference>
<organism evidence="2 3">
    <name type="scientific">Amedibacillus dolichus</name>
    <dbReference type="NCBI Taxonomy" id="31971"/>
    <lineage>
        <taxon>Bacteria</taxon>
        <taxon>Bacillati</taxon>
        <taxon>Bacillota</taxon>
        <taxon>Erysipelotrichia</taxon>
        <taxon>Erysipelotrichales</taxon>
        <taxon>Erysipelotrichaceae</taxon>
        <taxon>Amedibacillus</taxon>
    </lineage>
</organism>
<protein>
    <submittedName>
        <fullName evidence="2">Acetyltransferase</fullName>
    </submittedName>
</protein>
<gene>
    <name evidence="2" type="ORF">QUV96_07965</name>
</gene>
<dbReference type="Pfam" id="PF17836">
    <property type="entry name" value="PglD_N"/>
    <property type="match status" value="1"/>
</dbReference>
<dbReference type="InterPro" id="IPR011004">
    <property type="entry name" value="Trimer_LpxA-like_sf"/>
</dbReference>
<dbReference type="Proteomes" id="UP001529340">
    <property type="component" value="Unassembled WGS sequence"/>
</dbReference>
<dbReference type="Gene3D" id="2.160.10.10">
    <property type="entry name" value="Hexapeptide repeat proteins"/>
    <property type="match status" value="1"/>
</dbReference>
<dbReference type="PANTHER" id="PTHR43300">
    <property type="entry name" value="ACETYLTRANSFERASE"/>
    <property type="match status" value="1"/>
</dbReference>
<proteinExistence type="predicted"/>
<dbReference type="NCBIfam" id="TIGR03570">
    <property type="entry name" value="NeuD_NnaD"/>
    <property type="match status" value="1"/>
</dbReference>
<name>A0ABT7UD69_9FIRM</name>
<dbReference type="EMBL" id="JAUDCG010000033">
    <property type="protein sequence ID" value="MDM8157571.1"/>
    <property type="molecule type" value="Genomic_DNA"/>
</dbReference>